<evidence type="ECO:0000313" key="3">
    <source>
        <dbReference type="EMBL" id="CAL6010928.1"/>
    </source>
</evidence>
<dbReference type="Proteomes" id="UP001642409">
    <property type="component" value="Unassembled WGS sequence"/>
</dbReference>
<sequence>MQRKLSTLEQLSMLDECFVQMVNEYCNERFTNFACALNHFKALPDTCTSKFNWKRLDQMVGFDNNGKKSKSYISKFVTANVAVNKEVPNKVAAKQETLAYPSVRSVPKINLPVIQQEPVIPAIAAKTESEERVIFSAYVRELSFCDSPMLCPIQESFQYWSFGDDLDKSYVSE</sequence>
<dbReference type="EMBL" id="CAXDID020000062">
    <property type="protein sequence ID" value="CAL6010924.1"/>
    <property type="molecule type" value="Genomic_DNA"/>
</dbReference>
<protein>
    <submittedName>
        <fullName evidence="2">Hypothetical_protein</fullName>
    </submittedName>
</protein>
<evidence type="ECO:0000313" key="4">
    <source>
        <dbReference type="Proteomes" id="UP001642409"/>
    </source>
</evidence>
<keyword evidence="4" id="KW-1185">Reference proteome</keyword>
<name>A0ABP1I8W8_9EUKA</name>
<comment type="caution">
    <text evidence="2">The sequence shown here is derived from an EMBL/GenBank/DDBJ whole genome shotgun (WGS) entry which is preliminary data.</text>
</comment>
<reference evidence="2 4" key="1">
    <citation type="submission" date="2024-07" db="EMBL/GenBank/DDBJ databases">
        <authorList>
            <person name="Akdeniz Z."/>
        </authorList>
    </citation>
    <scope>NUCLEOTIDE SEQUENCE [LARGE SCALE GENOMIC DNA]</scope>
</reference>
<accession>A0ABP1I8W8</accession>
<dbReference type="EMBL" id="CAXDID020000062">
    <property type="protein sequence ID" value="CAL6010928.1"/>
    <property type="molecule type" value="Genomic_DNA"/>
</dbReference>
<evidence type="ECO:0000313" key="1">
    <source>
        <dbReference type="EMBL" id="CAL6010924.1"/>
    </source>
</evidence>
<gene>
    <name evidence="1" type="ORF">HINF_LOCUS22320</name>
    <name evidence="2" type="ORF">HINF_LOCUS22321</name>
    <name evidence="3" type="ORF">HINF_LOCUS22322</name>
</gene>
<evidence type="ECO:0000313" key="2">
    <source>
        <dbReference type="EMBL" id="CAL6010926.1"/>
    </source>
</evidence>
<dbReference type="EMBL" id="CAXDID020000062">
    <property type="protein sequence ID" value="CAL6010926.1"/>
    <property type="molecule type" value="Genomic_DNA"/>
</dbReference>
<organism evidence="2 4">
    <name type="scientific">Hexamita inflata</name>
    <dbReference type="NCBI Taxonomy" id="28002"/>
    <lineage>
        <taxon>Eukaryota</taxon>
        <taxon>Metamonada</taxon>
        <taxon>Diplomonadida</taxon>
        <taxon>Hexamitidae</taxon>
        <taxon>Hexamitinae</taxon>
        <taxon>Hexamita</taxon>
    </lineage>
</organism>
<proteinExistence type="predicted"/>